<dbReference type="PANTHER" id="PTHR24177:SF435">
    <property type="entry name" value="ANKYRIN REPEAT-CONTAINING PROTEIN NPR4-LIKE"/>
    <property type="match status" value="1"/>
</dbReference>
<feature type="transmembrane region" description="Helical" evidence="2">
    <location>
        <begin position="512"/>
        <end position="530"/>
    </location>
</feature>
<keyword evidence="2" id="KW-1133">Transmembrane helix</keyword>
<protein>
    <recommendedName>
        <fullName evidence="3">PGG domain-containing protein</fullName>
    </recommendedName>
</protein>
<evidence type="ECO:0000313" key="5">
    <source>
        <dbReference type="Proteomes" id="UP000596660"/>
    </source>
</evidence>
<evidence type="ECO:0000259" key="3">
    <source>
        <dbReference type="Pfam" id="PF13962"/>
    </source>
</evidence>
<proteinExistence type="predicted"/>
<feature type="domain" description="PGG" evidence="3">
    <location>
        <begin position="391"/>
        <end position="504"/>
    </location>
</feature>
<dbReference type="AlphaFoldDB" id="A0A803KWQ4"/>
<dbReference type="Gene3D" id="1.25.40.20">
    <property type="entry name" value="Ankyrin repeat-containing domain"/>
    <property type="match status" value="1"/>
</dbReference>
<reference evidence="4" key="2">
    <citation type="submission" date="2021-03" db="UniProtKB">
        <authorList>
            <consortium name="EnsemblPlants"/>
        </authorList>
    </citation>
    <scope>IDENTIFICATION</scope>
</reference>
<dbReference type="Pfam" id="PF13962">
    <property type="entry name" value="PGG"/>
    <property type="match status" value="1"/>
</dbReference>
<evidence type="ECO:0000256" key="1">
    <source>
        <dbReference type="PROSITE-ProRule" id="PRU00023"/>
    </source>
</evidence>
<evidence type="ECO:0000313" key="4">
    <source>
        <dbReference type="EnsemblPlants" id="AUR62003462-RA:cds"/>
    </source>
</evidence>
<keyword evidence="1" id="KW-0040">ANK repeat</keyword>
<feature type="transmembrane region" description="Helical" evidence="2">
    <location>
        <begin position="437"/>
        <end position="461"/>
    </location>
</feature>
<dbReference type="PANTHER" id="PTHR24177">
    <property type="entry name" value="CASKIN"/>
    <property type="match status" value="1"/>
</dbReference>
<dbReference type="SMR" id="A0A803KWQ4"/>
<reference evidence="4" key="1">
    <citation type="journal article" date="2017" name="Nature">
        <title>The genome of Chenopodium quinoa.</title>
        <authorList>
            <person name="Jarvis D.E."/>
            <person name="Ho Y.S."/>
            <person name="Lightfoot D.J."/>
            <person name="Schmoeckel S.M."/>
            <person name="Li B."/>
            <person name="Borm T.J.A."/>
            <person name="Ohyanagi H."/>
            <person name="Mineta K."/>
            <person name="Michell C.T."/>
            <person name="Saber N."/>
            <person name="Kharbatia N.M."/>
            <person name="Rupper R.R."/>
            <person name="Sharp A.R."/>
            <person name="Dally N."/>
            <person name="Boughton B.A."/>
            <person name="Woo Y.H."/>
            <person name="Gao G."/>
            <person name="Schijlen E.G.W.M."/>
            <person name="Guo X."/>
            <person name="Momin A.A."/>
            <person name="Negrao S."/>
            <person name="Al-Babili S."/>
            <person name="Gehring C."/>
            <person name="Roessner U."/>
            <person name="Jung C."/>
            <person name="Murphy K."/>
            <person name="Arold S.T."/>
            <person name="Gojobori T."/>
            <person name="van der Linden C.G."/>
            <person name="van Loo E.N."/>
            <person name="Jellen E.N."/>
            <person name="Maughan P.J."/>
            <person name="Tester M."/>
        </authorList>
    </citation>
    <scope>NUCLEOTIDE SEQUENCE [LARGE SCALE GENOMIC DNA]</scope>
    <source>
        <strain evidence="4">cv. PI 614886</strain>
    </source>
</reference>
<accession>A0A803KWQ4</accession>
<dbReference type="SUPFAM" id="SSF48403">
    <property type="entry name" value="Ankyrin repeat"/>
    <property type="match status" value="1"/>
</dbReference>
<dbReference type="GO" id="GO:0016020">
    <property type="term" value="C:membrane"/>
    <property type="evidence" value="ECO:0007669"/>
    <property type="project" value="TreeGrafter"/>
</dbReference>
<dbReference type="InterPro" id="IPR002110">
    <property type="entry name" value="Ankyrin_rpt"/>
</dbReference>
<organism evidence="4 5">
    <name type="scientific">Chenopodium quinoa</name>
    <name type="common">Quinoa</name>
    <dbReference type="NCBI Taxonomy" id="63459"/>
    <lineage>
        <taxon>Eukaryota</taxon>
        <taxon>Viridiplantae</taxon>
        <taxon>Streptophyta</taxon>
        <taxon>Embryophyta</taxon>
        <taxon>Tracheophyta</taxon>
        <taxon>Spermatophyta</taxon>
        <taxon>Magnoliopsida</taxon>
        <taxon>eudicotyledons</taxon>
        <taxon>Gunneridae</taxon>
        <taxon>Pentapetalae</taxon>
        <taxon>Caryophyllales</taxon>
        <taxon>Chenopodiaceae</taxon>
        <taxon>Chenopodioideae</taxon>
        <taxon>Atripliceae</taxon>
        <taxon>Chenopodium</taxon>
    </lineage>
</organism>
<dbReference type="EnsemblPlants" id="AUR62003462-RA">
    <property type="protein sequence ID" value="AUR62003462-RA:cds"/>
    <property type="gene ID" value="AUR62003462"/>
</dbReference>
<name>A0A803KWQ4_CHEQI</name>
<feature type="transmembrane region" description="Helical" evidence="2">
    <location>
        <begin position="473"/>
        <end position="506"/>
    </location>
</feature>
<keyword evidence="2" id="KW-0472">Membrane</keyword>
<dbReference type="Gramene" id="AUR62003462-RA">
    <property type="protein sequence ID" value="AUR62003462-RA:cds"/>
    <property type="gene ID" value="AUR62003462"/>
</dbReference>
<dbReference type="InterPro" id="IPR026961">
    <property type="entry name" value="PGG_dom"/>
</dbReference>
<keyword evidence="5" id="KW-1185">Reference proteome</keyword>
<dbReference type="Pfam" id="PF12796">
    <property type="entry name" value="Ank_2"/>
    <property type="match status" value="1"/>
</dbReference>
<keyword evidence="2" id="KW-0812">Transmembrane</keyword>
<dbReference type="InterPro" id="IPR036770">
    <property type="entry name" value="Ankyrin_rpt-contain_sf"/>
</dbReference>
<evidence type="ECO:0000256" key="2">
    <source>
        <dbReference type="SAM" id="Phobius"/>
    </source>
</evidence>
<dbReference type="SMART" id="SM00248">
    <property type="entry name" value="ANK"/>
    <property type="match status" value="4"/>
</dbReference>
<feature type="repeat" description="ANK" evidence="1">
    <location>
        <begin position="92"/>
        <end position="124"/>
    </location>
</feature>
<sequence>MTSPVCRRARGRVESKLKDLGCYLPLYKAVIKGDWNEVRKFLDEDPEALMAKITIESETALHIAVGTGKHLEFVEKLIRRMSPEDLALTDQNGDTPLSVAAAVGNDQAAKLLVSKNPELPNISGKSGLPLHRAAQYGHEKMISYLLEVTRNDMESYIALGLVEKYPEMATAEVHGMGSPLSVLARKSNVFPSGADSWWKIFIRYHVKILKFIKQLRRRDKMQHDALELVKSLCSEILELDDAKAFSLLQQPLLIAARLGTHEIIEEIVDVFPSAIWASDEENHNMFQLAVLHRRENVFNLIYQMSEYKNLITRHIDNPDNNNILHLAGKLPSLDRLNRDSGAALQVQRELKWFKEVKKYVQPGQKEAMNKDGKTPWMVFGESHEKLMKDGEKWMKATAQSCTVAATLIATVAFNAGLKVPGGDSNDGLSQFFNHTAFGVFAVADAISLFSSVSTILVFLLILTSRYSEEDFRLILPAGLFVGMTMLFISIISMMVAFGSAIYLVFGPHRAKVVIPVGSALVLPFTLYVLLRPLYHMIKYKTIGPSIFGKQSDRELH</sequence>
<dbReference type="Proteomes" id="UP000596660">
    <property type="component" value="Unplaced"/>
</dbReference>
<dbReference type="OMA" id="NARINDR"/>
<dbReference type="PROSITE" id="PS50088">
    <property type="entry name" value="ANK_REPEAT"/>
    <property type="match status" value="1"/>
</dbReference>